<dbReference type="SUPFAM" id="SSF53300">
    <property type="entry name" value="vWA-like"/>
    <property type="match status" value="1"/>
</dbReference>
<dbReference type="Proteomes" id="UP001232992">
    <property type="component" value="Unassembled WGS sequence"/>
</dbReference>
<reference evidence="2 3" key="1">
    <citation type="submission" date="2023-01" db="EMBL/GenBank/DDBJ databases">
        <title>Novel diversity within Roseofilum (Cyanobacteria; Desertifilaceae) from marine benthic mats with descriptions of four novel species.</title>
        <authorList>
            <person name="Wang Y."/>
            <person name="Berthold D.E."/>
            <person name="Hu J."/>
            <person name="Lefler F.W."/>
            <person name="Laughinghouse H.D. IV."/>
        </authorList>
    </citation>
    <scope>NUCLEOTIDE SEQUENCE [LARGE SCALE GENOMIC DNA]</scope>
    <source>
        <strain evidence="2 3">BLCC-M143</strain>
    </source>
</reference>
<dbReference type="EMBL" id="JAQOSQ010000005">
    <property type="protein sequence ID" value="MDJ1182948.1"/>
    <property type="molecule type" value="Genomic_DNA"/>
</dbReference>
<dbReference type="RefSeq" id="WP_283757600.1">
    <property type="nucleotide sequence ID" value="NZ_JAQOSQ010000005.1"/>
</dbReference>
<name>A0ABT7BXC4_9CYAN</name>
<dbReference type="PROSITE" id="PS50234">
    <property type="entry name" value="VWFA"/>
    <property type="match status" value="1"/>
</dbReference>
<keyword evidence="3" id="KW-1185">Reference proteome</keyword>
<protein>
    <submittedName>
        <fullName evidence="2">VWA domain-containing protein</fullName>
    </submittedName>
</protein>
<evidence type="ECO:0000313" key="2">
    <source>
        <dbReference type="EMBL" id="MDJ1182948.1"/>
    </source>
</evidence>
<proteinExistence type="predicted"/>
<feature type="domain" description="VWFA" evidence="1">
    <location>
        <begin position="39"/>
        <end position="255"/>
    </location>
</feature>
<organism evidence="2 3">
    <name type="scientific">Roseofilum casamattae BLCC-M143</name>
    <dbReference type="NCBI Taxonomy" id="3022442"/>
    <lineage>
        <taxon>Bacteria</taxon>
        <taxon>Bacillati</taxon>
        <taxon>Cyanobacteriota</taxon>
        <taxon>Cyanophyceae</taxon>
        <taxon>Desertifilales</taxon>
        <taxon>Desertifilaceae</taxon>
        <taxon>Roseofilum</taxon>
        <taxon>Roseofilum casamattae</taxon>
    </lineage>
</organism>
<dbReference type="InterPro" id="IPR002035">
    <property type="entry name" value="VWF_A"/>
</dbReference>
<sequence length="318" mass="34648">MQLTNVVDPFGEVNVYKRNTGDLNIVATILTVPDLEGTRVGLALDGSASMKKMYGISGVLSSGIFGNAAGTPNVVEPVARTMVNYLANFSSNGKVDTIYWACSPDGSQVEELGAFDDKEIQNVSVAGPKHFPWGRGTKLLPPLEYFVEKFKDAPALGTKRPAAFCLFITDGIIEDLEAVKNYCFQYAREITDRKKPFIKLLLIGVGDEVDRQQMEDLDDMFEGSGIKDSDGKDIDIWDHQLASDMTKLEQVFKEFVSEDMMVIGSGRIVNQNGKVCHEYADGVPALLQFTLPAGSHAFSLEFPGGSVTQDISEGLATP</sequence>
<dbReference type="InterPro" id="IPR036465">
    <property type="entry name" value="vWFA_dom_sf"/>
</dbReference>
<comment type="caution">
    <text evidence="2">The sequence shown here is derived from an EMBL/GenBank/DDBJ whole genome shotgun (WGS) entry which is preliminary data.</text>
</comment>
<evidence type="ECO:0000259" key="1">
    <source>
        <dbReference type="PROSITE" id="PS50234"/>
    </source>
</evidence>
<gene>
    <name evidence="2" type="ORF">PMH09_07035</name>
</gene>
<accession>A0ABT7BXC4</accession>
<dbReference type="CDD" id="cd00198">
    <property type="entry name" value="vWFA"/>
    <property type="match status" value="1"/>
</dbReference>
<evidence type="ECO:0000313" key="3">
    <source>
        <dbReference type="Proteomes" id="UP001232992"/>
    </source>
</evidence>